<feature type="region of interest" description="Disordered" evidence="1">
    <location>
        <begin position="420"/>
        <end position="439"/>
    </location>
</feature>
<name>A0A8J1UVL1_OWEFU</name>
<dbReference type="OrthoDB" id="6161908at2759"/>
<organism evidence="2 3">
    <name type="scientific">Owenia fusiformis</name>
    <name type="common">Polychaete worm</name>
    <dbReference type="NCBI Taxonomy" id="6347"/>
    <lineage>
        <taxon>Eukaryota</taxon>
        <taxon>Metazoa</taxon>
        <taxon>Spiralia</taxon>
        <taxon>Lophotrochozoa</taxon>
        <taxon>Annelida</taxon>
        <taxon>Polychaeta</taxon>
        <taxon>Sedentaria</taxon>
        <taxon>Canalipalpata</taxon>
        <taxon>Sabellida</taxon>
        <taxon>Oweniida</taxon>
        <taxon>Oweniidae</taxon>
        <taxon>Owenia</taxon>
    </lineage>
</organism>
<evidence type="ECO:0000256" key="1">
    <source>
        <dbReference type="SAM" id="MobiDB-lite"/>
    </source>
</evidence>
<gene>
    <name evidence="2" type="ORF">OFUS_LOCUS5449</name>
</gene>
<reference evidence="2" key="1">
    <citation type="submission" date="2022-03" db="EMBL/GenBank/DDBJ databases">
        <authorList>
            <person name="Martin C."/>
        </authorList>
    </citation>
    <scope>NUCLEOTIDE SEQUENCE</scope>
</reference>
<feature type="region of interest" description="Disordered" evidence="1">
    <location>
        <begin position="314"/>
        <end position="347"/>
    </location>
</feature>
<dbReference type="PROSITE" id="PS50118">
    <property type="entry name" value="HMG_BOX_2"/>
    <property type="match status" value="1"/>
</dbReference>
<sequence length="762" mass="86098">MEANMDHIANALSGGNGLKNKTTHVLNGRCSGSAFNSHGEAEFKINTETALNGEKISTNINESRSPEIKQKTEVSKDTQRVFKEQTATQQTQKVVRQIDEEVSEDSVPDNTTTDIENENADRRHSPDLVRMKTNADTDEQKERAKENETISLNSTENGPEKIMDTCLPEDNKQENATTHETQILNEQSEAFECDENVSETPKKVCENKDYSKVDIKSKIEKAVHEVDDKEALKSEDMPKKTHFVTPGESATSCEDVKIRSSDNYNHVPQDKVTHDETMEEEKSGEVVKVAPVMDESSCRCNDDKLLEEQSKDIKTEINKTPNGPTAESASGSAKDTRKRKVSADDREKLAHHKLDSHACLLWASENRRSVVLSNCEASHGKVEKILQDRWQQLTEREKSKYFQRARRALQERTCVPQLKKRRGSATVARGQGSVDKPDHAISDTGAATLSANAPTRPAHSDPFYNMESDDQYRILQSKLGTLGKYLTRNEYERFIDNFKTSFKLTKRSLEKQRDVQLTRKYLEAVSRRLLYVKCRLMDDNLDALTTRKTKAETRTLNIKFKMLLGMLVNGDDVPFSDLVESESVDGALNRMKTMEDQASNEFSSGIRMSFPQRGMTLDASSNATDMTATDSYRRIIKDFQSIEKSQNYSIKINGRVYEVPRITHEKNEREILINASTTESIPDLDVNELCAYFKAIEDGAIEHTQLTNFDLSNSFLNRSKDNFYRSRHGIGACCQMESPSCFLTNLLVADKISQGKLGEIIK</sequence>
<accession>A0A8J1UVL1</accession>
<dbReference type="InterPro" id="IPR009071">
    <property type="entry name" value="HMG_box_dom"/>
</dbReference>
<dbReference type="GO" id="GO:0003677">
    <property type="term" value="F:DNA binding"/>
    <property type="evidence" value="ECO:0007669"/>
    <property type="project" value="UniProtKB-UniRule"/>
</dbReference>
<keyword evidence="3" id="KW-1185">Reference proteome</keyword>
<dbReference type="Gene3D" id="1.10.30.10">
    <property type="entry name" value="High mobility group box domain"/>
    <property type="match status" value="1"/>
</dbReference>
<evidence type="ECO:0000313" key="3">
    <source>
        <dbReference type="Proteomes" id="UP000749559"/>
    </source>
</evidence>
<dbReference type="AlphaFoldDB" id="A0A8J1UVL1"/>
<evidence type="ECO:0000313" key="2">
    <source>
        <dbReference type="EMBL" id="CAH1778545.1"/>
    </source>
</evidence>
<feature type="compositionally biased region" description="Basic and acidic residues" evidence="1">
    <location>
        <begin position="64"/>
        <end position="83"/>
    </location>
</feature>
<dbReference type="EMBL" id="CAIIXF020000003">
    <property type="protein sequence ID" value="CAH1778545.1"/>
    <property type="molecule type" value="Genomic_DNA"/>
</dbReference>
<feature type="compositionally biased region" description="Polar residues" evidence="1">
    <location>
        <begin position="85"/>
        <end position="94"/>
    </location>
</feature>
<feature type="compositionally biased region" description="Basic and acidic residues" evidence="1">
    <location>
        <begin position="119"/>
        <end position="147"/>
    </location>
</feature>
<dbReference type="Pfam" id="PF00505">
    <property type="entry name" value="HMG_box"/>
    <property type="match status" value="1"/>
</dbReference>
<feature type="compositionally biased region" description="Polar residues" evidence="1">
    <location>
        <begin position="318"/>
        <end position="333"/>
    </location>
</feature>
<feature type="compositionally biased region" description="Basic and acidic residues" evidence="1">
    <location>
        <begin position="229"/>
        <end position="239"/>
    </location>
</feature>
<protein>
    <submittedName>
        <fullName evidence="2">Uncharacterized protein</fullName>
    </submittedName>
</protein>
<feature type="region of interest" description="Disordered" evidence="1">
    <location>
        <begin position="229"/>
        <end position="248"/>
    </location>
</feature>
<dbReference type="CDD" id="cd00084">
    <property type="entry name" value="HMG-box_SF"/>
    <property type="match status" value="1"/>
</dbReference>
<feature type="region of interest" description="Disordered" evidence="1">
    <location>
        <begin position="60"/>
        <end position="147"/>
    </location>
</feature>
<dbReference type="Proteomes" id="UP000749559">
    <property type="component" value="Unassembled WGS sequence"/>
</dbReference>
<comment type="caution">
    <text evidence="2">The sequence shown here is derived from an EMBL/GenBank/DDBJ whole genome shotgun (WGS) entry which is preliminary data.</text>
</comment>
<dbReference type="SMART" id="SM00398">
    <property type="entry name" value="HMG"/>
    <property type="match status" value="1"/>
</dbReference>
<dbReference type="GO" id="GO:0005634">
    <property type="term" value="C:nucleus"/>
    <property type="evidence" value="ECO:0007669"/>
    <property type="project" value="UniProtKB-UniRule"/>
</dbReference>
<proteinExistence type="predicted"/>
<dbReference type="SUPFAM" id="SSF47095">
    <property type="entry name" value="HMG-box"/>
    <property type="match status" value="1"/>
</dbReference>
<dbReference type="InterPro" id="IPR036910">
    <property type="entry name" value="HMG_box_dom_sf"/>
</dbReference>